<dbReference type="Gene3D" id="3.10.10.10">
    <property type="entry name" value="HIV Type 1 Reverse Transcriptase, subunit A, domain 1"/>
    <property type="match status" value="1"/>
</dbReference>
<dbReference type="SUPFAM" id="SSF47823">
    <property type="entry name" value="lambda integrase-like, N-terminal domain"/>
    <property type="match status" value="1"/>
</dbReference>
<dbReference type="Pfam" id="PF00078">
    <property type="entry name" value="RVT_1"/>
    <property type="match status" value="1"/>
</dbReference>
<dbReference type="OrthoDB" id="542329at2759"/>
<feature type="domain" description="Reverse transcriptase" evidence="3">
    <location>
        <begin position="93"/>
        <end position="247"/>
    </location>
</feature>
<keyword evidence="5" id="KW-1185">Reference proteome</keyword>
<accession>A0A150FZB4</accession>
<dbReference type="Gene3D" id="1.10.443.10">
    <property type="entry name" value="Intergrase catalytic core"/>
    <property type="match status" value="1"/>
</dbReference>
<dbReference type="SUPFAM" id="SSF56349">
    <property type="entry name" value="DNA breaking-rejoining enzymes"/>
    <property type="match status" value="1"/>
</dbReference>
<evidence type="ECO:0000256" key="1">
    <source>
        <dbReference type="ARBA" id="ARBA00023125"/>
    </source>
</evidence>
<dbReference type="PANTHER" id="PTHR33050">
    <property type="entry name" value="REVERSE TRANSCRIPTASE DOMAIN-CONTAINING PROTEIN"/>
    <property type="match status" value="1"/>
</dbReference>
<dbReference type="GO" id="GO:0015074">
    <property type="term" value="P:DNA integration"/>
    <property type="evidence" value="ECO:0007669"/>
    <property type="project" value="InterPro"/>
</dbReference>
<dbReference type="InterPro" id="IPR043502">
    <property type="entry name" value="DNA/RNA_pol_sf"/>
</dbReference>
<evidence type="ECO:0000313" key="5">
    <source>
        <dbReference type="Proteomes" id="UP000075714"/>
    </source>
</evidence>
<dbReference type="AlphaFoldDB" id="A0A150FZB4"/>
<gene>
    <name evidence="4" type="ORF">GPECTOR_152g55</name>
</gene>
<dbReference type="SUPFAM" id="SSF56672">
    <property type="entry name" value="DNA/RNA polymerases"/>
    <property type="match status" value="1"/>
</dbReference>
<proteinExistence type="predicted"/>
<reference evidence="5" key="1">
    <citation type="journal article" date="2016" name="Nat. Commun.">
        <title>The Gonium pectorale genome demonstrates co-option of cell cycle regulation during the evolution of multicellularity.</title>
        <authorList>
            <person name="Hanschen E.R."/>
            <person name="Marriage T.N."/>
            <person name="Ferris P.J."/>
            <person name="Hamaji T."/>
            <person name="Toyoda A."/>
            <person name="Fujiyama A."/>
            <person name="Neme R."/>
            <person name="Noguchi H."/>
            <person name="Minakuchi Y."/>
            <person name="Suzuki M."/>
            <person name="Kawai-Toyooka H."/>
            <person name="Smith D.R."/>
            <person name="Sparks H."/>
            <person name="Anderson J."/>
            <person name="Bakaric R."/>
            <person name="Luria V."/>
            <person name="Karger A."/>
            <person name="Kirschner M.W."/>
            <person name="Durand P.M."/>
            <person name="Michod R.E."/>
            <person name="Nozaki H."/>
            <person name="Olson B.J."/>
        </authorList>
    </citation>
    <scope>NUCLEOTIDE SEQUENCE [LARGE SCALE GENOMIC DNA]</scope>
    <source>
        <strain evidence="5">NIES-2863</strain>
    </source>
</reference>
<organism evidence="4 5">
    <name type="scientific">Gonium pectorale</name>
    <name type="common">Green alga</name>
    <dbReference type="NCBI Taxonomy" id="33097"/>
    <lineage>
        <taxon>Eukaryota</taxon>
        <taxon>Viridiplantae</taxon>
        <taxon>Chlorophyta</taxon>
        <taxon>core chlorophytes</taxon>
        <taxon>Chlorophyceae</taxon>
        <taxon>CS clade</taxon>
        <taxon>Chlamydomonadales</taxon>
        <taxon>Volvocaceae</taxon>
        <taxon>Gonium</taxon>
    </lineage>
</organism>
<dbReference type="Proteomes" id="UP000075714">
    <property type="component" value="Unassembled WGS sequence"/>
</dbReference>
<dbReference type="Gene3D" id="3.30.70.270">
    <property type="match status" value="1"/>
</dbReference>
<comment type="caution">
    <text evidence="4">The sequence shown here is derived from an EMBL/GenBank/DDBJ whole genome shotgun (WGS) entry which is preliminary data.</text>
</comment>
<dbReference type="CDD" id="cd03714">
    <property type="entry name" value="RT_DIRS1"/>
    <property type="match status" value="1"/>
</dbReference>
<dbReference type="InterPro" id="IPR011010">
    <property type="entry name" value="DNA_brk_join_enz"/>
</dbReference>
<keyword evidence="1" id="KW-0238">DNA-binding</keyword>
<evidence type="ECO:0000256" key="2">
    <source>
        <dbReference type="ARBA" id="ARBA00023172"/>
    </source>
</evidence>
<dbReference type="InterPro" id="IPR000477">
    <property type="entry name" value="RT_dom"/>
</dbReference>
<keyword evidence="2" id="KW-0233">DNA recombination</keyword>
<name>A0A150FZB4_GONPE</name>
<dbReference type="Gene3D" id="1.10.150.130">
    <property type="match status" value="1"/>
</dbReference>
<dbReference type="GO" id="GO:0006310">
    <property type="term" value="P:DNA recombination"/>
    <property type="evidence" value="ECO:0007669"/>
    <property type="project" value="UniProtKB-KW"/>
</dbReference>
<protein>
    <recommendedName>
        <fullName evidence="3">Reverse transcriptase domain-containing protein</fullName>
    </recommendedName>
</protein>
<dbReference type="InterPro" id="IPR043128">
    <property type="entry name" value="Rev_trsase/Diguanyl_cyclase"/>
</dbReference>
<dbReference type="EMBL" id="LSYV01000152">
    <property type="protein sequence ID" value="KXZ42400.1"/>
    <property type="molecule type" value="Genomic_DNA"/>
</dbReference>
<dbReference type="STRING" id="33097.A0A150FZB4"/>
<dbReference type="GO" id="GO:0003677">
    <property type="term" value="F:DNA binding"/>
    <property type="evidence" value="ECO:0007669"/>
    <property type="project" value="UniProtKB-KW"/>
</dbReference>
<dbReference type="PANTHER" id="PTHR33050:SF7">
    <property type="entry name" value="RIBONUCLEASE H"/>
    <property type="match status" value="1"/>
</dbReference>
<dbReference type="InterPro" id="IPR052055">
    <property type="entry name" value="Hepadnavirus_pol/RT"/>
</dbReference>
<dbReference type="InterPro" id="IPR013762">
    <property type="entry name" value="Integrase-like_cat_sf"/>
</dbReference>
<dbReference type="InterPro" id="IPR010998">
    <property type="entry name" value="Integrase_recombinase_N"/>
</dbReference>
<evidence type="ECO:0000259" key="3">
    <source>
        <dbReference type="Pfam" id="PF00078"/>
    </source>
</evidence>
<evidence type="ECO:0000313" key="4">
    <source>
        <dbReference type="EMBL" id="KXZ42400.1"/>
    </source>
</evidence>
<sequence>MRNRLRNQLGEWENWCSNPLVLSWVRDGFPLWWADGSAPEPYQGKNHSSAFEHAEFVDKAVSELLAARSVEEVPRQPRMVCPLGVVVQGSKRRLIWDGRAVNKHLEIPSFRYEDLKAAPGFLLPNDYVFTLDLKSGYHHVDIRQDCWTYLGFKWRGKFYVFTQLPFGLAPACWAFTKLTREVMRGWRRQGWRCSGYIDDQFHADQDPDRLVRRRVDVLSRLERLGFVVNREKSMLGPPARLFRYLGMLIDTERGTFVVPEDKRARRALWVPTQVYFIIHCDAAGRSAANVGGWGAWTVLDGELEVARGSWDAFTSVLGSTPQELHAVYNALASFNGPAGLSGHAVKIITNNQNTANILNKGAAKADACYSIAMELLWFCVEQDIRLQAEWRPHTMNQLADYWSKIAEPDNCQEADLALAASSLRQYITPWQAFVKWWKLRRLPGTVYDVPPAVVGLYLYSVYISAAADGVGEGRVRAASGAIHAFFTAAGVTSPTSHPTCRTARRLAAKYLVPRPFLRDAFTSADLARLVGTFGGPDTGLRHLMMCAAVAIMFFRFLRFDDLAEVCVHTDLLIITESHMEIFLPRSKTDQLWKGAWVVVGRIGGAACPVGLAERLLERGAYRRSPSHPQEDVGPLLRVVQYTRTGGRLQRLVGTLAEPVHSTTYSAFAEALGQMCSEAGITTHITPHLLRIGSNSAAAANGVPAEVLVSAPGFAALASATAF</sequence>